<keyword evidence="3" id="KW-1185">Reference proteome</keyword>
<proteinExistence type="predicted"/>
<dbReference type="Gene3D" id="3.30.160.170">
    <property type="entry name" value="FlaG-like"/>
    <property type="match status" value="1"/>
</dbReference>
<feature type="compositionally biased region" description="Polar residues" evidence="1">
    <location>
        <begin position="32"/>
        <end position="43"/>
    </location>
</feature>
<sequence>MEILPTQIGQNFAGNIPKEQPKPEVESDQVALDNSSQGAQKNVQPKAEDVQAEQKSADNYNREEQAPELDGAVQEIQSFLQTQNRNLAFSVDENTNRSVVTVKDSTSGDVIRQIPSDEVLRLAERIKDLQQDIGSSVGVLFNKQV</sequence>
<keyword evidence="2" id="KW-0969">Cilium</keyword>
<protein>
    <submittedName>
        <fullName evidence="2">Flagellar protein FlaG</fullName>
    </submittedName>
</protein>
<reference evidence="3" key="1">
    <citation type="journal article" date="2019" name="Int. J. Syst. Evol. Microbiol.">
        <title>The Global Catalogue of Microorganisms (GCM) 10K type strain sequencing project: providing services to taxonomists for standard genome sequencing and annotation.</title>
        <authorList>
            <consortium name="The Broad Institute Genomics Platform"/>
            <consortium name="The Broad Institute Genome Sequencing Center for Infectious Disease"/>
            <person name="Wu L."/>
            <person name="Ma J."/>
        </authorList>
    </citation>
    <scope>NUCLEOTIDE SEQUENCE [LARGE SCALE GENOMIC DNA]</scope>
    <source>
        <strain evidence="3">KCTC 52449</strain>
    </source>
</reference>
<dbReference type="PANTHER" id="PTHR37166">
    <property type="entry name" value="PROTEIN FLAG"/>
    <property type="match status" value="1"/>
</dbReference>
<name>A0ABV7JQQ4_9ALTE</name>
<organism evidence="2 3">
    <name type="scientific">Alteromonas oceani</name>
    <dbReference type="NCBI Taxonomy" id="2071609"/>
    <lineage>
        <taxon>Bacteria</taxon>
        <taxon>Pseudomonadati</taxon>
        <taxon>Pseudomonadota</taxon>
        <taxon>Gammaproteobacteria</taxon>
        <taxon>Alteromonadales</taxon>
        <taxon>Alteromonadaceae</taxon>
        <taxon>Alteromonas/Salinimonas group</taxon>
        <taxon>Alteromonas</taxon>
    </lineage>
</organism>
<keyword evidence="2" id="KW-0966">Cell projection</keyword>
<dbReference type="SUPFAM" id="SSF160214">
    <property type="entry name" value="FlaG-like"/>
    <property type="match status" value="1"/>
</dbReference>
<dbReference type="InterPro" id="IPR005186">
    <property type="entry name" value="FlaG"/>
</dbReference>
<evidence type="ECO:0000313" key="3">
    <source>
        <dbReference type="Proteomes" id="UP001595477"/>
    </source>
</evidence>
<feature type="region of interest" description="Disordered" evidence="1">
    <location>
        <begin position="1"/>
        <end position="67"/>
    </location>
</feature>
<dbReference type="Pfam" id="PF03646">
    <property type="entry name" value="FlaG"/>
    <property type="match status" value="1"/>
</dbReference>
<keyword evidence="2" id="KW-0282">Flagellum</keyword>
<comment type="caution">
    <text evidence="2">The sequence shown here is derived from an EMBL/GenBank/DDBJ whole genome shotgun (WGS) entry which is preliminary data.</text>
</comment>
<accession>A0ABV7JQQ4</accession>
<dbReference type="EMBL" id="JBHRSX010000005">
    <property type="protein sequence ID" value="MFC3200328.1"/>
    <property type="molecule type" value="Genomic_DNA"/>
</dbReference>
<dbReference type="InterPro" id="IPR035924">
    <property type="entry name" value="FlaG-like_sf"/>
</dbReference>
<dbReference type="Proteomes" id="UP001595477">
    <property type="component" value="Unassembled WGS sequence"/>
</dbReference>
<dbReference type="RefSeq" id="WP_123326623.1">
    <property type="nucleotide sequence ID" value="NZ_JBHRSX010000005.1"/>
</dbReference>
<gene>
    <name evidence="2" type="ORF">ACFOEW_00645</name>
</gene>
<dbReference type="PANTHER" id="PTHR37166:SF1">
    <property type="entry name" value="PROTEIN FLAG"/>
    <property type="match status" value="1"/>
</dbReference>
<evidence type="ECO:0000256" key="1">
    <source>
        <dbReference type="SAM" id="MobiDB-lite"/>
    </source>
</evidence>
<evidence type="ECO:0000313" key="2">
    <source>
        <dbReference type="EMBL" id="MFC3200328.1"/>
    </source>
</evidence>